<dbReference type="InterPro" id="IPR050783">
    <property type="entry name" value="Oxylipin_biosynth_metab"/>
</dbReference>
<dbReference type="SUPFAM" id="SSF48113">
    <property type="entry name" value="Heme-dependent peroxidases"/>
    <property type="match status" value="1"/>
</dbReference>
<gene>
    <name evidence="5" type="ORF">RDB_LOCUS158501</name>
</gene>
<dbReference type="GO" id="GO:0020037">
    <property type="term" value="F:heme binding"/>
    <property type="evidence" value="ECO:0007669"/>
    <property type="project" value="InterPro"/>
</dbReference>
<dbReference type="GO" id="GO:0006979">
    <property type="term" value="P:response to oxidative stress"/>
    <property type="evidence" value="ECO:0007669"/>
    <property type="project" value="InterPro"/>
</dbReference>
<dbReference type="Pfam" id="PF03098">
    <property type="entry name" value="An_peroxidase"/>
    <property type="match status" value="1"/>
</dbReference>
<dbReference type="EMBL" id="CAJNJQ010004922">
    <property type="protein sequence ID" value="CAE7214987.1"/>
    <property type="molecule type" value="Genomic_DNA"/>
</dbReference>
<reference evidence="5" key="1">
    <citation type="submission" date="2021-01" db="EMBL/GenBank/DDBJ databases">
        <authorList>
            <person name="Kaushik A."/>
        </authorList>
    </citation>
    <scope>NUCLEOTIDE SEQUENCE</scope>
    <source>
        <strain evidence="5">AG5</strain>
    </source>
</reference>
<dbReference type="InterPro" id="IPR010255">
    <property type="entry name" value="Haem_peroxidase_sf"/>
</dbReference>
<keyword evidence="3" id="KW-0560">Oxidoreductase</keyword>
<evidence type="ECO:0000313" key="5">
    <source>
        <dbReference type="EMBL" id="CAE7214987.1"/>
    </source>
</evidence>
<dbReference type="InterPro" id="IPR037120">
    <property type="entry name" value="Haem_peroxidase_sf_animal"/>
</dbReference>
<name>A0A8H3E943_9AGAM</name>
<dbReference type="InterPro" id="IPR019791">
    <property type="entry name" value="Haem_peroxidase_animal"/>
</dbReference>
<keyword evidence="2" id="KW-0223">Dioxygenase</keyword>
<dbReference type="GO" id="GO:0051213">
    <property type="term" value="F:dioxygenase activity"/>
    <property type="evidence" value="ECO:0007669"/>
    <property type="project" value="UniProtKB-KW"/>
</dbReference>
<evidence type="ECO:0000256" key="4">
    <source>
        <dbReference type="ARBA" id="ARBA00023004"/>
    </source>
</evidence>
<feature type="non-terminal residue" evidence="5">
    <location>
        <position position="1"/>
    </location>
</feature>
<dbReference type="AlphaFoldDB" id="A0A8H3E943"/>
<organism evidence="5 6">
    <name type="scientific">Rhizoctonia solani</name>
    <dbReference type="NCBI Taxonomy" id="456999"/>
    <lineage>
        <taxon>Eukaryota</taxon>
        <taxon>Fungi</taxon>
        <taxon>Dikarya</taxon>
        <taxon>Basidiomycota</taxon>
        <taxon>Agaricomycotina</taxon>
        <taxon>Agaricomycetes</taxon>
        <taxon>Cantharellales</taxon>
        <taxon>Ceratobasidiaceae</taxon>
        <taxon>Rhizoctonia</taxon>
    </lineage>
</organism>
<accession>A0A8H3E943</accession>
<dbReference type="GO" id="GO:0046872">
    <property type="term" value="F:metal ion binding"/>
    <property type="evidence" value="ECO:0007669"/>
    <property type="project" value="UniProtKB-KW"/>
</dbReference>
<evidence type="ECO:0000256" key="2">
    <source>
        <dbReference type="ARBA" id="ARBA00022964"/>
    </source>
</evidence>
<evidence type="ECO:0000256" key="3">
    <source>
        <dbReference type="ARBA" id="ARBA00023002"/>
    </source>
</evidence>
<evidence type="ECO:0000256" key="1">
    <source>
        <dbReference type="ARBA" id="ARBA00022723"/>
    </source>
</evidence>
<dbReference type="PROSITE" id="PS50292">
    <property type="entry name" value="PEROXIDASE_3"/>
    <property type="match status" value="1"/>
</dbReference>
<proteinExistence type="predicted"/>
<dbReference type="Proteomes" id="UP000663827">
    <property type="component" value="Unassembled WGS sequence"/>
</dbReference>
<protein>
    <submittedName>
        <fullName evidence="5">Uncharacterized protein</fullName>
    </submittedName>
</protein>
<comment type="caution">
    <text evidence="5">The sequence shown here is derived from an EMBL/GenBank/DDBJ whole genome shotgun (WGS) entry which is preliminary data.</text>
</comment>
<dbReference type="PANTHER" id="PTHR11903">
    <property type="entry name" value="PROSTAGLANDIN G/H SYNTHASE"/>
    <property type="match status" value="1"/>
</dbReference>
<sequence length="211" mass="23619">MGLKPYDTFEDWNSDPEIATAAMRLYKHPDNIELYVGLQAEEAKPVVPGAGLCPGYTISRAILSDAICLTRGDRYLTTDWTTNNLTCWGFDDATRDTNNPSFGGMLGKLFHRTLPGQFPENSIYLWFPLMTPEAMKTNFTKLGIQGDYDFSRPTGAQPVQDITTRPAVVDAVMETTCIHTPYGRKVQDLFGKEPGFFLALNDEQDQSFKTI</sequence>
<dbReference type="Gene3D" id="1.10.640.10">
    <property type="entry name" value="Haem peroxidase domain superfamily, animal type"/>
    <property type="match status" value="1"/>
</dbReference>
<keyword evidence="1" id="KW-0479">Metal-binding</keyword>
<dbReference type="GO" id="GO:0006631">
    <property type="term" value="P:fatty acid metabolic process"/>
    <property type="evidence" value="ECO:0007669"/>
    <property type="project" value="UniProtKB-ARBA"/>
</dbReference>
<dbReference type="PANTHER" id="PTHR11903:SF37">
    <property type="entry name" value="PSI-PRODUCING OXYGENASE A"/>
    <property type="match status" value="1"/>
</dbReference>
<dbReference type="GO" id="GO:0004601">
    <property type="term" value="F:peroxidase activity"/>
    <property type="evidence" value="ECO:0007669"/>
    <property type="project" value="InterPro"/>
</dbReference>
<evidence type="ECO:0000313" key="6">
    <source>
        <dbReference type="Proteomes" id="UP000663827"/>
    </source>
</evidence>
<keyword evidence="4" id="KW-0408">Iron</keyword>